<dbReference type="Proteomes" id="UP000248536">
    <property type="component" value="Chromosome"/>
</dbReference>
<dbReference type="KEGG" id="spon:HME9304_02490"/>
<accession>A0A2Z4LU94</accession>
<organism evidence="1 2">
    <name type="scientific">Flagellimonas maritima</name>
    <dbReference type="NCBI Taxonomy" id="1383885"/>
    <lineage>
        <taxon>Bacteria</taxon>
        <taxon>Pseudomonadati</taxon>
        <taxon>Bacteroidota</taxon>
        <taxon>Flavobacteriia</taxon>
        <taxon>Flavobacteriales</taxon>
        <taxon>Flavobacteriaceae</taxon>
        <taxon>Flagellimonas</taxon>
    </lineage>
</organism>
<dbReference type="RefSeq" id="WP_112378859.1">
    <property type="nucleotide sequence ID" value="NZ_CP030104.1"/>
</dbReference>
<sequence length="161" mass="18847">MFRYLSCSIIFFTLISCTSKKEEKIVELESLHRYYTALYKEIPADLIEYCTKENSLRGLLDESYITPKIHSSIMGVWGPYANTCQIIEDELGKILSYKLEKIIDKGLVYSFHYSLVTTKVKNPVTLELFLNKEYGLSEFHIYILEGKEYRNILFPKSEENN</sequence>
<evidence type="ECO:0000313" key="2">
    <source>
        <dbReference type="Proteomes" id="UP000248536"/>
    </source>
</evidence>
<dbReference type="PROSITE" id="PS51257">
    <property type="entry name" value="PROKAR_LIPOPROTEIN"/>
    <property type="match status" value="1"/>
</dbReference>
<dbReference type="EMBL" id="CP030104">
    <property type="protein sequence ID" value="AWX45471.1"/>
    <property type="molecule type" value="Genomic_DNA"/>
</dbReference>
<name>A0A2Z4LU94_9FLAO</name>
<dbReference type="AlphaFoldDB" id="A0A2Z4LU94"/>
<reference evidence="1 2" key="1">
    <citation type="submission" date="2018-06" db="EMBL/GenBank/DDBJ databases">
        <title>Spongiibacterium sp. HME9304 Genome sequencing and assembly.</title>
        <authorList>
            <person name="Kang H."/>
            <person name="Kim H."/>
            <person name="Joh K."/>
        </authorList>
    </citation>
    <scope>NUCLEOTIDE SEQUENCE [LARGE SCALE GENOMIC DNA]</scope>
    <source>
        <strain evidence="1 2">HME9304</strain>
    </source>
</reference>
<proteinExistence type="predicted"/>
<protein>
    <submittedName>
        <fullName evidence="1">Uncharacterized protein</fullName>
    </submittedName>
</protein>
<evidence type="ECO:0000313" key="1">
    <source>
        <dbReference type="EMBL" id="AWX45471.1"/>
    </source>
</evidence>
<gene>
    <name evidence="1" type="ORF">HME9304_02490</name>
</gene>
<keyword evidence="2" id="KW-1185">Reference proteome</keyword>